<dbReference type="EMBL" id="NXLT01000001">
    <property type="protein sequence ID" value="RDU68408.1"/>
    <property type="molecule type" value="Genomic_DNA"/>
</dbReference>
<feature type="domain" description="CoA-binding" evidence="1">
    <location>
        <begin position="12"/>
        <end position="110"/>
    </location>
</feature>
<evidence type="ECO:0000313" key="2">
    <source>
        <dbReference type="EMBL" id="RDU68408.1"/>
    </source>
</evidence>
<sequence>MNLSDQDIASLLKNARSIAICGLSPDSQKDSFQVAQYLQEHNFDITPIYPKEDTILGEKVYRSLSEAVQDKKHFDIVVAFRNARACEELAEEILLLPHESIGAFWMQLGIRSDEVACRLGDAHIPNVQDKCIKIEYARL</sequence>
<dbReference type="Gene3D" id="3.40.50.720">
    <property type="entry name" value="NAD(P)-binding Rossmann-like Domain"/>
    <property type="match status" value="1"/>
</dbReference>
<dbReference type="SUPFAM" id="SSF51735">
    <property type="entry name" value="NAD(P)-binding Rossmann-fold domains"/>
    <property type="match status" value="1"/>
</dbReference>
<evidence type="ECO:0000313" key="3">
    <source>
        <dbReference type="Proteomes" id="UP000256514"/>
    </source>
</evidence>
<dbReference type="Proteomes" id="UP000256514">
    <property type="component" value="Unassembled WGS sequence"/>
</dbReference>
<reference evidence="2 3" key="1">
    <citation type="submission" date="2018-04" db="EMBL/GenBank/DDBJ databases">
        <title>Novel Campyloabacter and Helicobacter Species and Strains.</title>
        <authorList>
            <person name="Mannion A.J."/>
            <person name="Shen Z."/>
            <person name="Fox J.G."/>
        </authorList>
    </citation>
    <scope>NUCLEOTIDE SEQUENCE [LARGE SCALE GENOMIC DNA]</scope>
    <source>
        <strain evidence="2 3">MIT 12-6600</strain>
    </source>
</reference>
<dbReference type="Pfam" id="PF13380">
    <property type="entry name" value="CoA_binding_2"/>
    <property type="match status" value="1"/>
</dbReference>
<gene>
    <name evidence="2" type="ORF">CQA54_00965</name>
</gene>
<accession>A0A3D8ISZ7</accession>
<comment type="caution">
    <text evidence="2">The sequence shown here is derived from an EMBL/GenBank/DDBJ whole genome shotgun (WGS) entry which is preliminary data.</text>
</comment>
<dbReference type="PANTHER" id="PTHR33303">
    <property type="entry name" value="CYTOPLASMIC PROTEIN-RELATED"/>
    <property type="match status" value="1"/>
</dbReference>
<protein>
    <submittedName>
        <fullName evidence="2">CoA-binding protein</fullName>
    </submittedName>
</protein>
<organism evidence="2 3">
    <name type="scientific">Helicobacter equorum</name>
    <dbReference type="NCBI Taxonomy" id="361872"/>
    <lineage>
        <taxon>Bacteria</taxon>
        <taxon>Pseudomonadati</taxon>
        <taxon>Campylobacterota</taxon>
        <taxon>Epsilonproteobacteria</taxon>
        <taxon>Campylobacterales</taxon>
        <taxon>Helicobacteraceae</taxon>
        <taxon>Helicobacter</taxon>
    </lineage>
</organism>
<dbReference type="SMART" id="SM00881">
    <property type="entry name" value="CoA_binding"/>
    <property type="match status" value="1"/>
</dbReference>
<name>A0A3D8ISZ7_9HELI</name>
<proteinExistence type="predicted"/>
<keyword evidence="3" id="KW-1185">Reference proteome</keyword>
<evidence type="ECO:0000259" key="1">
    <source>
        <dbReference type="SMART" id="SM00881"/>
    </source>
</evidence>
<dbReference type="RefSeq" id="WP_115570362.1">
    <property type="nucleotide sequence ID" value="NZ_NXLT01000001.1"/>
</dbReference>
<dbReference type="PANTHER" id="PTHR33303:SF2">
    <property type="entry name" value="COA-BINDING DOMAIN-CONTAINING PROTEIN"/>
    <property type="match status" value="1"/>
</dbReference>
<dbReference type="AlphaFoldDB" id="A0A3D8ISZ7"/>
<dbReference type="InterPro" id="IPR003781">
    <property type="entry name" value="CoA-bd"/>
</dbReference>
<dbReference type="OrthoDB" id="9804695at2"/>
<dbReference type="InterPro" id="IPR036291">
    <property type="entry name" value="NAD(P)-bd_dom_sf"/>
</dbReference>